<accession>A0A1F5TDU3</accession>
<dbReference type="Proteomes" id="UP000178656">
    <property type="component" value="Unassembled WGS sequence"/>
</dbReference>
<organism evidence="1 2">
    <name type="scientific">Candidatus Falkowbacteria bacterium RIFOXYC2_FULL_48_21</name>
    <dbReference type="NCBI Taxonomy" id="1798005"/>
    <lineage>
        <taxon>Bacteria</taxon>
        <taxon>Candidatus Falkowiibacteriota</taxon>
    </lineage>
</organism>
<dbReference type="AlphaFoldDB" id="A0A1F5TDU3"/>
<comment type="caution">
    <text evidence="1">The sequence shown here is derived from an EMBL/GenBank/DDBJ whole genome shotgun (WGS) entry which is preliminary data.</text>
</comment>
<sequence>MGFTRQQVIDVLGTDVVTAAERICIALGKYFWHDLRLDEQKRYLAEAMQARGFGMDDIDAAFRNAMSDGH</sequence>
<evidence type="ECO:0000313" key="1">
    <source>
        <dbReference type="EMBL" id="OGF36651.1"/>
    </source>
</evidence>
<dbReference type="EMBL" id="MFGM01000031">
    <property type="protein sequence ID" value="OGF36651.1"/>
    <property type="molecule type" value="Genomic_DNA"/>
</dbReference>
<protein>
    <submittedName>
        <fullName evidence="1">Uncharacterized protein</fullName>
    </submittedName>
</protein>
<reference evidence="1 2" key="1">
    <citation type="journal article" date="2016" name="Nat. Commun.">
        <title>Thousands of microbial genomes shed light on interconnected biogeochemical processes in an aquifer system.</title>
        <authorList>
            <person name="Anantharaman K."/>
            <person name="Brown C.T."/>
            <person name="Hug L.A."/>
            <person name="Sharon I."/>
            <person name="Castelle C.J."/>
            <person name="Probst A.J."/>
            <person name="Thomas B.C."/>
            <person name="Singh A."/>
            <person name="Wilkins M.J."/>
            <person name="Karaoz U."/>
            <person name="Brodie E.L."/>
            <person name="Williams K.H."/>
            <person name="Hubbard S.S."/>
            <person name="Banfield J.F."/>
        </authorList>
    </citation>
    <scope>NUCLEOTIDE SEQUENCE [LARGE SCALE GENOMIC DNA]</scope>
</reference>
<gene>
    <name evidence="1" type="ORF">A2482_00320</name>
</gene>
<name>A0A1F5TDU3_9BACT</name>
<proteinExistence type="predicted"/>
<evidence type="ECO:0000313" key="2">
    <source>
        <dbReference type="Proteomes" id="UP000178656"/>
    </source>
</evidence>